<feature type="compositionally biased region" description="Polar residues" evidence="2">
    <location>
        <begin position="320"/>
        <end position="353"/>
    </location>
</feature>
<feature type="compositionally biased region" description="Acidic residues" evidence="2">
    <location>
        <begin position="943"/>
        <end position="959"/>
    </location>
</feature>
<feature type="region of interest" description="Disordered" evidence="2">
    <location>
        <begin position="602"/>
        <end position="642"/>
    </location>
</feature>
<feature type="region of interest" description="Disordered" evidence="2">
    <location>
        <begin position="1276"/>
        <end position="1295"/>
    </location>
</feature>
<dbReference type="GO" id="GO:1990756">
    <property type="term" value="F:ubiquitin-like ligase-substrate adaptor activity"/>
    <property type="evidence" value="ECO:0007669"/>
    <property type="project" value="TreeGrafter"/>
</dbReference>
<feature type="compositionally biased region" description="Low complexity" evidence="2">
    <location>
        <begin position="1200"/>
        <end position="1211"/>
    </location>
</feature>
<feature type="compositionally biased region" description="Polar residues" evidence="2">
    <location>
        <begin position="1220"/>
        <end position="1230"/>
    </location>
</feature>
<proteinExistence type="predicted"/>
<dbReference type="GO" id="GO:0000045">
    <property type="term" value="P:autophagosome assembly"/>
    <property type="evidence" value="ECO:0007669"/>
    <property type="project" value="TreeGrafter"/>
</dbReference>
<dbReference type="InterPro" id="IPR052596">
    <property type="entry name" value="AMBRA1_autophagy"/>
</dbReference>
<feature type="compositionally biased region" description="Polar residues" evidence="2">
    <location>
        <begin position="394"/>
        <end position="408"/>
    </location>
</feature>
<protein>
    <submittedName>
        <fullName evidence="3">Uncharacterized protein</fullName>
    </submittedName>
</protein>
<feature type="compositionally biased region" description="Basic and acidic residues" evidence="2">
    <location>
        <begin position="550"/>
        <end position="567"/>
    </location>
</feature>
<dbReference type="GO" id="GO:0000423">
    <property type="term" value="P:mitophagy"/>
    <property type="evidence" value="ECO:0007669"/>
    <property type="project" value="TreeGrafter"/>
</dbReference>
<accession>A0A2T7P648</accession>
<feature type="region of interest" description="Disordered" evidence="2">
    <location>
        <begin position="320"/>
        <end position="425"/>
    </location>
</feature>
<feature type="compositionally biased region" description="Low complexity" evidence="2">
    <location>
        <begin position="1133"/>
        <end position="1155"/>
    </location>
</feature>
<dbReference type="SUPFAM" id="SSF50978">
    <property type="entry name" value="WD40 repeat-like"/>
    <property type="match status" value="1"/>
</dbReference>
<feature type="compositionally biased region" description="Polar residues" evidence="2">
    <location>
        <begin position="1607"/>
        <end position="1617"/>
    </location>
</feature>
<dbReference type="Proteomes" id="UP000245119">
    <property type="component" value="Linkage Group LG6"/>
</dbReference>
<dbReference type="GO" id="GO:0080008">
    <property type="term" value="C:Cul4-RING E3 ubiquitin ligase complex"/>
    <property type="evidence" value="ECO:0007669"/>
    <property type="project" value="TreeGrafter"/>
</dbReference>
<feature type="compositionally biased region" description="Polar residues" evidence="2">
    <location>
        <begin position="489"/>
        <end position="525"/>
    </location>
</feature>
<feature type="compositionally biased region" description="Polar residues" evidence="2">
    <location>
        <begin position="534"/>
        <end position="549"/>
    </location>
</feature>
<feature type="region of interest" description="Disordered" evidence="2">
    <location>
        <begin position="489"/>
        <end position="580"/>
    </location>
</feature>
<feature type="region of interest" description="Disordered" evidence="2">
    <location>
        <begin position="1589"/>
        <end position="1617"/>
    </location>
</feature>
<dbReference type="EMBL" id="PZQS01000006">
    <property type="protein sequence ID" value="PVD28897.1"/>
    <property type="molecule type" value="Genomic_DNA"/>
</dbReference>
<evidence type="ECO:0000313" key="3">
    <source>
        <dbReference type="EMBL" id="PVD28897.1"/>
    </source>
</evidence>
<comment type="caution">
    <text evidence="3">The sequence shown here is derived from an EMBL/GenBank/DDBJ whole genome shotgun (WGS) entry which is preliminary data.</text>
</comment>
<dbReference type="PANTHER" id="PTHR22874:SF1">
    <property type="entry name" value="ACTIVATING MOLECULE IN BECN1-REGULATED AUTOPHAGY PROTEIN 1"/>
    <property type="match status" value="1"/>
</dbReference>
<reference evidence="3 4" key="1">
    <citation type="submission" date="2018-04" db="EMBL/GenBank/DDBJ databases">
        <title>The genome of golden apple snail Pomacea canaliculata provides insight into stress tolerance and invasive adaptation.</title>
        <authorList>
            <person name="Liu C."/>
            <person name="Liu B."/>
            <person name="Ren Y."/>
            <person name="Zhang Y."/>
            <person name="Wang H."/>
            <person name="Li S."/>
            <person name="Jiang F."/>
            <person name="Yin L."/>
            <person name="Zhang G."/>
            <person name="Qian W."/>
            <person name="Fan W."/>
        </authorList>
    </citation>
    <scope>NUCLEOTIDE SEQUENCE [LARGE SCALE GENOMIC DNA]</scope>
    <source>
        <strain evidence="3">SZHN2017</strain>
        <tissue evidence="3">Muscle</tissue>
    </source>
</reference>
<feature type="compositionally biased region" description="Basic and acidic residues" evidence="2">
    <location>
        <begin position="1589"/>
        <end position="1604"/>
    </location>
</feature>
<feature type="region of interest" description="Disordered" evidence="2">
    <location>
        <begin position="1132"/>
        <end position="1240"/>
    </location>
</feature>
<evidence type="ECO:0000256" key="1">
    <source>
        <dbReference type="SAM" id="Coils"/>
    </source>
</evidence>
<evidence type="ECO:0000256" key="2">
    <source>
        <dbReference type="SAM" id="MobiDB-lite"/>
    </source>
</evidence>
<organism evidence="3 4">
    <name type="scientific">Pomacea canaliculata</name>
    <name type="common">Golden apple snail</name>
    <dbReference type="NCBI Taxonomy" id="400727"/>
    <lineage>
        <taxon>Eukaryota</taxon>
        <taxon>Metazoa</taxon>
        <taxon>Spiralia</taxon>
        <taxon>Lophotrochozoa</taxon>
        <taxon>Mollusca</taxon>
        <taxon>Gastropoda</taxon>
        <taxon>Caenogastropoda</taxon>
        <taxon>Architaenioglossa</taxon>
        <taxon>Ampullarioidea</taxon>
        <taxon>Ampullariidae</taxon>
        <taxon>Pomacea</taxon>
    </lineage>
</organism>
<feature type="compositionally biased region" description="Polar residues" evidence="2">
    <location>
        <begin position="1156"/>
        <end position="1168"/>
    </location>
</feature>
<name>A0A2T7P648_POMCA</name>
<evidence type="ECO:0000313" key="4">
    <source>
        <dbReference type="Proteomes" id="UP000245119"/>
    </source>
</evidence>
<feature type="region of interest" description="Disordered" evidence="2">
    <location>
        <begin position="929"/>
        <end position="972"/>
    </location>
</feature>
<dbReference type="InterPro" id="IPR036322">
    <property type="entry name" value="WD40_repeat_dom_sf"/>
</dbReference>
<feature type="coiled-coil region" evidence="1">
    <location>
        <begin position="1080"/>
        <end position="1107"/>
    </location>
</feature>
<feature type="compositionally biased region" description="Low complexity" evidence="2">
    <location>
        <begin position="625"/>
        <end position="636"/>
    </location>
</feature>
<gene>
    <name evidence="3" type="ORF">C0Q70_11492</name>
</gene>
<dbReference type="STRING" id="400727.A0A2T7P648"/>
<dbReference type="PANTHER" id="PTHR22874">
    <property type="entry name" value="ACTIVATING MOLECULE IN BECN1-REGULATED AUTOPHAGY PROTEIN 1"/>
    <property type="match status" value="1"/>
</dbReference>
<sequence>MSVYSFLTEREYGSLASPVYHKSHQAIKNKLEKLAAAPRINQVRSSFYVFSLVNFLENPGQHFLWTLVQTAVQCLDSNYYNLHPLPLKFCAAVVKLDGHVVRVLASKGGGSEVWKSNNNSVISSLTFHPNDHVLVFATSNTVYFWDWSKPQPFACCRTNYEYERVRWLRFDCFGHYLFTGICNNTTLQRVHVSNVAHASGTNTRMPASQAPNPSQQHLQANRIRTEFDINRIRTEFDINRIRTEFDINRIRHQQHLQANRIRYQQLLQSFYSYQQDRVRMRRRLADPQDWEPVQEDESYHRASPVHIDALSQAHAYATYVTEQSRGSPRAATNVSDPSQTSGGTERGASSRNSGVLPHRGSLSPPPRPPVRFAISRHCFSPNSENLNSEEHPQSDSTVRSNSSQNNDSGPILGRRQRLRHRSTFSEWSVNARERNLLGQSANATNNDQLGRSATDGEQLGQLASAVDGNQLEYFTRSADSDQVEQATFTSDSDQLGHSANTINSNQSLNRSVRTEDSQTALSGLPSSHAKQDDSANLSGPSSTSISQVNDPERTERGRAKGCSKECETFQSGNSSDHPLGVHSQARTEHVVNCSQNAVSHERSTSYAISGDSLPASVASDRNYVESESTSGSSSGTCDRTDNSFTAEARSSLVDNLQDAGMAQRQSCAAQSYVGKRSHSTAFGAAQPATLQSVCSPSRLESRQKSENVNLLPAAAEAAQGTVSLPSLSRVSSQSLALPLSEASDQAARPQNPAVGNQAAMVQNQNGLSRSSSHPARIARRTSWGSNIPRQVGSSAFRQVLPSQDFRASVEPCSHGSSSSSSSMCPICGNFNMDLLQSRRAFLTSVPSSSASGASGQVSWASSIPSTSHFSFGFGSGVPRSLSSSNVLLGRENHLGADARGDGQGRSVQHYYVKADGASQTLGSLNVPELADQGTDINGLVGADPEDDSEVMNEEDDEESASLSPEPGQAPEDAVTSLDTIISQPFHPSTSHLQFSAIDHEDPAYTLGQANDNAGSTTAVIQKSVLNQNSPESLSSGMPAVVHVQDDGSCVNNVDAERQRSWKIVPQSEPPLQPPTAESRRQVLEGLTQHLEQQVHELNQRISDLQDTFSTRLHMLYADRRRLLSTLHGDHTRSSQLSTFSSPSTSSLTASASSSRDNLASQPQGTLRSSMEDRDLPLTRTFIPESGRRTGLSPMPRRSAESSSGFSLGSASQHDQESISRSDLAPSSHSHLVTGPASACERGDQRVEVLGVTGEREVISYQELARRVANREDFTVVGEHRPPGSFRNPSTQGTLDPPRGQHPLLETFMHNDPSPSGQDLCQRAFMSTGEQAVASNIVPQTHRIQRWDFRQCQIPDLTQSKANIVVEHCKLHNDASVELSRDGSLLATFIPSHRGFPDSNILAVFSLQPHSFGQCLYTKSFGPNAISVSLSPENHFVLVGLAAKRLPGFTLVAQIYKLVEQNAGEFSMKHVSDVFHPATSEGRSHVSVNSARWLPEAGGGIVYGTNRGDLNFYRAGVPEPPAELLSHEDKMSVALTSTIGTQTGTDGLRSEQDLCLCTRVNKICNSIYTLDARGERVKSSVTLNSLKETLRSGHHPDLQSRETRTPVRPSTVSVGEAT</sequence>
<keyword evidence="4" id="KW-1185">Reference proteome</keyword>
<keyword evidence="1" id="KW-0175">Coiled coil</keyword>